<keyword evidence="5" id="KW-1185">Reference proteome</keyword>
<evidence type="ECO:0000256" key="1">
    <source>
        <dbReference type="SAM" id="MobiDB-lite"/>
    </source>
</evidence>
<proteinExistence type="predicted"/>
<evidence type="ECO:0000313" key="5">
    <source>
        <dbReference type="Proteomes" id="UP001059836"/>
    </source>
</evidence>
<feature type="region of interest" description="Disordered" evidence="1">
    <location>
        <begin position="272"/>
        <end position="293"/>
    </location>
</feature>
<feature type="transmembrane region" description="Helical" evidence="2">
    <location>
        <begin position="248"/>
        <end position="268"/>
    </location>
</feature>
<feature type="region of interest" description="Disordered" evidence="1">
    <location>
        <begin position="104"/>
        <end position="128"/>
    </location>
</feature>
<keyword evidence="2" id="KW-0812">Transmembrane</keyword>
<feature type="compositionally biased region" description="Polar residues" evidence="1">
    <location>
        <begin position="104"/>
        <end position="120"/>
    </location>
</feature>
<dbReference type="EMBL" id="CP045809">
    <property type="protein sequence ID" value="QHN35700.1"/>
    <property type="molecule type" value="Genomic_DNA"/>
</dbReference>
<dbReference type="Pfam" id="PF21946">
    <property type="entry name" value="LppM"/>
    <property type="match status" value="1"/>
</dbReference>
<dbReference type="InterPro" id="IPR053807">
    <property type="entry name" value="LppM"/>
</dbReference>
<evidence type="ECO:0000313" key="4">
    <source>
        <dbReference type="EMBL" id="QHN35700.1"/>
    </source>
</evidence>
<feature type="domain" description="LppM" evidence="3">
    <location>
        <begin position="72"/>
        <end position="237"/>
    </location>
</feature>
<organism evidence="4 5">
    <name type="scientific">Gordonia pseudamarae</name>
    <dbReference type="NCBI Taxonomy" id="2831662"/>
    <lineage>
        <taxon>Bacteria</taxon>
        <taxon>Bacillati</taxon>
        <taxon>Actinomycetota</taxon>
        <taxon>Actinomycetes</taxon>
        <taxon>Mycobacteriales</taxon>
        <taxon>Gordoniaceae</taxon>
        <taxon>Gordonia</taxon>
    </lineage>
</organism>
<protein>
    <submittedName>
        <fullName evidence="4">DUF3153 domain-containing protein</fullName>
    </submittedName>
</protein>
<keyword evidence="2" id="KW-1133">Transmembrane helix</keyword>
<accession>A0ABX6IIJ0</accession>
<sequence>MRRTVRRWWHIWHDDRVHSSSGPVTTPRVTVGRSGFRPSVSRPSVALLALAALMLCSPLLTGCLERSTTVGDRFSGSIVAASSPDNPAGTPQFDIPDSMTDQVSVSEFTQEPEQNTTTAPSADGDKNPAARLRLAGTTASFADLTMGQLAQLGDVIADSFGDTGVSVDLSATRRDDIVRFRGAADLTGLLTNRDYLEVNITFGGPISATNGEQISDTSVSWSPTMGKGADFTADAEYADPATAALPSWSVFFGAICLLAVGAVIVLAYQSKSTAPRPGRPAPPSGKSIGSRTR</sequence>
<keyword evidence="2" id="KW-0472">Membrane</keyword>
<dbReference type="Proteomes" id="UP001059836">
    <property type="component" value="Chromosome"/>
</dbReference>
<evidence type="ECO:0000256" key="2">
    <source>
        <dbReference type="SAM" id="Phobius"/>
    </source>
</evidence>
<gene>
    <name evidence="4" type="ORF">GII31_13270</name>
</gene>
<reference evidence="4" key="1">
    <citation type="journal article" date="2021" name="Nat. Microbiol.">
        <title>Cocultivation of an ultrasmall environmental parasitic bacterium with lytic ability against bacteria associated with wastewater foams.</title>
        <authorList>
            <person name="Batinovic S."/>
            <person name="Rose J.J.A."/>
            <person name="Ratcliffe J."/>
            <person name="Seviour R.J."/>
            <person name="Petrovski S."/>
        </authorList>
    </citation>
    <scope>NUCLEOTIDE SEQUENCE</scope>
    <source>
        <strain evidence="4">CON9</strain>
    </source>
</reference>
<evidence type="ECO:0000259" key="3">
    <source>
        <dbReference type="Pfam" id="PF21946"/>
    </source>
</evidence>
<name>A0ABX6IIJ0_9ACTN</name>